<dbReference type="AlphaFoldDB" id="J0LEI1"/>
<evidence type="ECO:0000313" key="3">
    <source>
        <dbReference type="EMBL" id="EJD35248.1"/>
    </source>
</evidence>
<organism evidence="3 4">
    <name type="scientific">Auricularia subglabra (strain TFB-10046 / SS5)</name>
    <name type="common">White-rot fungus</name>
    <name type="synonym">Auricularia delicata (strain TFB10046)</name>
    <dbReference type="NCBI Taxonomy" id="717982"/>
    <lineage>
        <taxon>Eukaryota</taxon>
        <taxon>Fungi</taxon>
        <taxon>Dikarya</taxon>
        <taxon>Basidiomycota</taxon>
        <taxon>Agaricomycotina</taxon>
        <taxon>Agaricomycetes</taxon>
        <taxon>Auriculariales</taxon>
        <taxon>Auriculariaceae</taxon>
        <taxon>Auricularia</taxon>
    </lineage>
</organism>
<dbReference type="Proteomes" id="UP000006514">
    <property type="component" value="Unassembled WGS sequence"/>
</dbReference>
<feature type="chain" id="PRO_5013198031" description="Extracellular membrane protein CFEM domain-containing protein" evidence="2">
    <location>
        <begin position="16"/>
        <end position="352"/>
    </location>
</feature>
<evidence type="ECO:0000256" key="2">
    <source>
        <dbReference type="SAM" id="SignalP"/>
    </source>
</evidence>
<evidence type="ECO:0008006" key="5">
    <source>
        <dbReference type="Google" id="ProtNLM"/>
    </source>
</evidence>
<keyword evidence="2" id="KW-0732">Signal</keyword>
<feature type="signal peptide" evidence="2">
    <location>
        <begin position="1"/>
        <end position="15"/>
    </location>
</feature>
<feature type="compositionally biased region" description="Low complexity" evidence="1">
    <location>
        <begin position="213"/>
        <end position="259"/>
    </location>
</feature>
<sequence length="352" mass="33378">MRALLLLFFLVGSLALPQPQQSGGSSISFPDVQLSPAAQTNCIASCSQDVADFKQEEFDDCASATGQPARCLCTDATLAEQMQLCFGSRCPPLKGRCAAIVGGSSFLSGTSSTGTSGTSGSTGATGGTSVSFPDVDLSPAAQTACVQRCSQDTASANADLVRSCASATGRPAAQCLCSDRTLSAGMARCFAAVCPPLRGRCAAILNGTVFSAGTSGTSSSGSSSPGTSSSGTASPGTSSSGTVSPGAPGSSSPGTSSSGTAGGSSPGGVSSPGAAGAPPNAGAAGPAGTGNAGAAPPAGTNPVSGSSTAPPPAGEDNGAEDLANGTESPANSARGAGVALPLAIGLAFACML</sequence>
<proteinExistence type="predicted"/>
<reference evidence="4" key="1">
    <citation type="journal article" date="2012" name="Science">
        <title>The Paleozoic origin of enzymatic lignin decomposition reconstructed from 31 fungal genomes.</title>
        <authorList>
            <person name="Floudas D."/>
            <person name="Binder M."/>
            <person name="Riley R."/>
            <person name="Barry K."/>
            <person name="Blanchette R.A."/>
            <person name="Henrissat B."/>
            <person name="Martinez A.T."/>
            <person name="Otillar R."/>
            <person name="Spatafora J.W."/>
            <person name="Yadav J.S."/>
            <person name="Aerts A."/>
            <person name="Benoit I."/>
            <person name="Boyd A."/>
            <person name="Carlson A."/>
            <person name="Copeland A."/>
            <person name="Coutinho P.M."/>
            <person name="de Vries R.P."/>
            <person name="Ferreira P."/>
            <person name="Findley K."/>
            <person name="Foster B."/>
            <person name="Gaskell J."/>
            <person name="Glotzer D."/>
            <person name="Gorecki P."/>
            <person name="Heitman J."/>
            <person name="Hesse C."/>
            <person name="Hori C."/>
            <person name="Igarashi K."/>
            <person name="Jurgens J.A."/>
            <person name="Kallen N."/>
            <person name="Kersten P."/>
            <person name="Kohler A."/>
            <person name="Kuees U."/>
            <person name="Kumar T.K.A."/>
            <person name="Kuo A."/>
            <person name="LaButti K."/>
            <person name="Larrondo L.F."/>
            <person name="Lindquist E."/>
            <person name="Ling A."/>
            <person name="Lombard V."/>
            <person name="Lucas S."/>
            <person name="Lundell T."/>
            <person name="Martin R."/>
            <person name="McLaughlin D.J."/>
            <person name="Morgenstern I."/>
            <person name="Morin E."/>
            <person name="Murat C."/>
            <person name="Nagy L.G."/>
            <person name="Nolan M."/>
            <person name="Ohm R.A."/>
            <person name="Patyshakuliyeva A."/>
            <person name="Rokas A."/>
            <person name="Ruiz-Duenas F.J."/>
            <person name="Sabat G."/>
            <person name="Salamov A."/>
            <person name="Samejima M."/>
            <person name="Schmutz J."/>
            <person name="Slot J.C."/>
            <person name="St John F."/>
            <person name="Stenlid J."/>
            <person name="Sun H."/>
            <person name="Sun S."/>
            <person name="Syed K."/>
            <person name="Tsang A."/>
            <person name="Wiebenga A."/>
            <person name="Young D."/>
            <person name="Pisabarro A."/>
            <person name="Eastwood D.C."/>
            <person name="Martin F."/>
            <person name="Cullen D."/>
            <person name="Grigoriev I.V."/>
            <person name="Hibbett D.S."/>
        </authorList>
    </citation>
    <scope>NUCLEOTIDE SEQUENCE [LARGE SCALE GENOMIC DNA]</scope>
    <source>
        <strain evidence="4">TFB10046</strain>
    </source>
</reference>
<protein>
    <recommendedName>
        <fullName evidence="5">Extracellular membrane protein CFEM domain-containing protein</fullName>
    </recommendedName>
</protein>
<dbReference type="KEGG" id="adl:AURDEDRAFT_130734"/>
<feature type="region of interest" description="Disordered" evidence="1">
    <location>
        <begin position="213"/>
        <end position="335"/>
    </location>
</feature>
<feature type="compositionally biased region" description="Low complexity" evidence="1">
    <location>
        <begin position="267"/>
        <end position="284"/>
    </location>
</feature>
<accession>J0LEI1</accession>
<dbReference type="EMBL" id="JH687897">
    <property type="protein sequence ID" value="EJD35248.1"/>
    <property type="molecule type" value="Genomic_DNA"/>
</dbReference>
<dbReference type="OMA" id="SAGMARC"/>
<gene>
    <name evidence="3" type="ORF">AURDEDRAFT_130734</name>
</gene>
<keyword evidence="4" id="KW-1185">Reference proteome</keyword>
<feature type="compositionally biased region" description="Low complexity" evidence="1">
    <location>
        <begin position="292"/>
        <end position="303"/>
    </location>
</feature>
<dbReference type="InParanoid" id="J0LEI1"/>
<evidence type="ECO:0000313" key="4">
    <source>
        <dbReference type="Proteomes" id="UP000006514"/>
    </source>
</evidence>
<evidence type="ECO:0000256" key="1">
    <source>
        <dbReference type="SAM" id="MobiDB-lite"/>
    </source>
</evidence>
<name>J0LEI1_AURST</name>